<keyword evidence="2" id="KW-1185">Reference proteome</keyword>
<proteinExistence type="predicted"/>
<name>A0A5D3WL90_9BACT</name>
<sequence length="59" mass="6699">MTEFSCQNPEEHCDLHICQLSAKERHPELDKLFENPQFVCVNCGVKVNKSANVCVPKPL</sequence>
<dbReference type="RefSeq" id="WP_148894097.1">
    <property type="nucleotide sequence ID" value="NZ_VNIB01000001.1"/>
</dbReference>
<evidence type="ECO:0000313" key="1">
    <source>
        <dbReference type="EMBL" id="TYO99895.1"/>
    </source>
</evidence>
<protein>
    <submittedName>
        <fullName evidence="1">Uncharacterized protein</fullName>
    </submittedName>
</protein>
<dbReference type="EMBL" id="VNIB01000001">
    <property type="protein sequence ID" value="TYO99895.1"/>
    <property type="molecule type" value="Genomic_DNA"/>
</dbReference>
<comment type="caution">
    <text evidence="1">The sequence shown here is derived from an EMBL/GenBank/DDBJ whole genome shotgun (WGS) entry which is preliminary data.</text>
</comment>
<organism evidence="1 2">
    <name type="scientific">Geothermobacter ehrlichii</name>
    <dbReference type="NCBI Taxonomy" id="213224"/>
    <lineage>
        <taxon>Bacteria</taxon>
        <taxon>Pseudomonadati</taxon>
        <taxon>Thermodesulfobacteriota</taxon>
        <taxon>Desulfuromonadia</taxon>
        <taxon>Desulfuromonadales</taxon>
        <taxon>Geothermobacteraceae</taxon>
        <taxon>Geothermobacter</taxon>
    </lineage>
</organism>
<accession>A0A5D3WL90</accession>
<reference evidence="1 2" key="1">
    <citation type="submission" date="2019-07" db="EMBL/GenBank/DDBJ databases">
        <title>Genomic Encyclopedia of Type Strains, Phase IV (KMG-IV): sequencing the most valuable type-strain genomes for metagenomic binning, comparative biology and taxonomic classification.</title>
        <authorList>
            <person name="Goeker M."/>
        </authorList>
    </citation>
    <scope>NUCLEOTIDE SEQUENCE [LARGE SCALE GENOMIC DNA]</scope>
    <source>
        <strain evidence="1 2">SS015</strain>
    </source>
</reference>
<dbReference type="AlphaFoldDB" id="A0A5D3WL90"/>
<dbReference type="OrthoDB" id="5432346at2"/>
<evidence type="ECO:0000313" key="2">
    <source>
        <dbReference type="Proteomes" id="UP000324159"/>
    </source>
</evidence>
<gene>
    <name evidence="1" type="ORF">EDC39_10155</name>
</gene>
<dbReference type="Proteomes" id="UP000324159">
    <property type="component" value="Unassembled WGS sequence"/>
</dbReference>